<gene>
    <name evidence="2" type="ORF">CF15_05845</name>
</gene>
<name>A0A0V8RW42_PYROC</name>
<dbReference type="OrthoDB" id="14667at2157"/>
<proteinExistence type="predicted"/>
<sequence>MLNVRMERSKSRSGKHAARSLALLVSEDGQIVEPRPRMVREERPLYSRGSAYIASVAVPPGWYLVYIYLVKNLRGHVKGYIEVYSHDAQLLYRAVYRRLKLRYSRGDPRYAWIVQGVVDYLRLPVKNMNLGGEAS</sequence>
<dbReference type="Proteomes" id="UP000053352">
    <property type="component" value="Unassembled WGS sequence"/>
</dbReference>
<organism evidence="2 3">
    <name type="scientific">Pyrodictium occultum</name>
    <dbReference type="NCBI Taxonomy" id="2309"/>
    <lineage>
        <taxon>Archaea</taxon>
        <taxon>Thermoproteota</taxon>
        <taxon>Thermoprotei</taxon>
        <taxon>Desulfurococcales</taxon>
        <taxon>Pyrodictiaceae</taxon>
        <taxon>Pyrodictium</taxon>
    </lineage>
</organism>
<evidence type="ECO:0000313" key="3">
    <source>
        <dbReference type="Proteomes" id="UP000053352"/>
    </source>
</evidence>
<keyword evidence="1" id="KW-0472">Membrane</keyword>
<dbReference type="STRING" id="2309.CF15_05845"/>
<keyword evidence="3" id="KW-1185">Reference proteome</keyword>
<dbReference type="EMBL" id="LNTB01000001">
    <property type="protein sequence ID" value="KSW12270.1"/>
    <property type="molecule type" value="Genomic_DNA"/>
</dbReference>
<feature type="transmembrane region" description="Helical" evidence="1">
    <location>
        <begin position="45"/>
        <end position="69"/>
    </location>
</feature>
<keyword evidence="1" id="KW-0812">Transmembrane</keyword>
<keyword evidence="1" id="KW-1133">Transmembrane helix</keyword>
<evidence type="ECO:0000256" key="1">
    <source>
        <dbReference type="SAM" id="Phobius"/>
    </source>
</evidence>
<protein>
    <submittedName>
        <fullName evidence="2">Uncharacterized protein</fullName>
    </submittedName>
</protein>
<reference evidence="2 3" key="1">
    <citation type="submission" date="2015-11" db="EMBL/GenBank/DDBJ databases">
        <title>Genome sequence of Pyrodictium occultum PL-19, a marine hyperthermophilic archaeon isolated from Volcano, Italy.</title>
        <authorList>
            <person name="Utturkar S."/>
            <person name="Huber H."/>
            <person name="Leptihn S."/>
            <person name="Brown S."/>
            <person name="Stetter K.O."/>
            <person name="Podar M."/>
        </authorList>
    </citation>
    <scope>NUCLEOTIDE SEQUENCE [LARGE SCALE GENOMIC DNA]</scope>
    <source>
        <strain evidence="2 3">PL-19</strain>
    </source>
</reference>
<dbReference type="RefSeq" id="WP_058370950.1">
    <property type="nucleotide sequence ID" value="NZ_LNTB01000001.1"/>
</dbReference>
<comment type="caution">
    <text evidence="2">The sequence shown here is derived from an EMBL/GenBank/DDBJ whole genome shotgun (WGS) entry which is preliminary data.</text>
</comment>
<dbReference type="AlphaFoldDB" id="A0A0V8RW42"/>
<evidence type="ECO:0000313" key="2">
    <source>
        <dbReference type="EMBL" id="KSW12270.1"/>
    </source>
</evidence>
<accession>A0A0V8RW42</accession>